<feature type="region of interest" description="Disordered" evidence="7">
    <location>
        <begin position="536"/>
        <end position="567"/>
    </location>
</feature>
<comment type="similarity">
    <text evidence="1 5">Belongs to the importin alpha family.</text>
</comment>
<organism evidence="9 10">
    <name type="scientific">Caerostris extrusa</name>
    <name type="common">Bark spider</name>
    <name type="synonym">Caerostris bankana</name>
    <dbReference type="NCBI Taxonomy" id="172846"/>
    <lineage>
        <taxon>Eukaryota</taxon>
        <taxon>Metazoa</taxon>
        <taxon>Ecdysozoa</taxon>
        <taxon>Arthropoda</taxon>
        <taxon>Chelicerata</taxon>
        <taxon>Arachnida</taxon>
        <taxon>Araneae</taxon>
        <taxon>Araneomorphae</taxon>
        <taxon>Entelegynae</taxon>
        <taxon>Araneoidea</taxon>
        <taxon>Araneidae</taxon>
        <taxon>Caerostris</taxon>
    </lineage>
</organism>
<evidence type="ECO:0000256" key="7">
    <source>
        <dbReference type="SAM" id="MobiDB-lite"/>
    </source>
</evidence>
<keyword evidence="2 5" id="KW-0813">Transport</keyword>
<dbReference type="EMBL" id="BPLR01002436">
    <property type="protein sequence ID" value="GIX73635.1"/>
    <property type="molecule type" value="Genomic_DNA"/>
</dbReference>
<dbReference type="Gene3D" id="1.25.10.10">
    <property type="entry name" value="Leucine-rich Repeat Variant"/>
    <property type="match status" value="2"/>
</dbReference>
<proteinExistence type="inferred from homology"/>
<evidence type="ECO:0000256" key="6">
    <source>
        <dbReference type="PROSITE-ProRule" id="PRU00259"/>
    </source>
</evidence>
<feature type="region of interest" description="Disordered" evidence="7">
    <location>
        <begin position="1"/>
        <end position="64"/>
    </location>
</feature>
<evidence type="ECO:0000313" key="9">
    <source>
        <dbReference type="EMBL" id="GIX73635.1"/>
    </source>
</evidence>
<evidence type="ECO:0000313" key="10">
    <source>
        <dbReference type="Proteomes" id="UP001054945"/>
    </source>
</evidence>
<protein>
    <recommendedName>
        <fullName evidence="5">Importin subunit alpha</fullName>
    </recommendedName>
</protein>
<comment type="caution">
    <text evidence="9">The sequence shown here is derived from an EMBL/GenBank/DDBJ whole genome shotgun (WGS) entry which is preliminary data.</text>
</comment>
<accession>A0AAV4MP39</accession>
<evidence type="ECO:0000256" key="2">
    <source>
        <dbReference type="ARBA" id="ARBA00022448"/>
    </source>
</evidence>
<dbReference type="FunFam" id="1.25.10.10:FF:000009">
    <property type="entry name" value="Importin subunit alpha"/>
    <property type="match status" value="1"/>
</dbReference>
<dbReference type="PROSITE" id="PS51214">
    <property type="entry name" value="IBB"/>
    <property type="match status" value="1"/>
</dbReference>
<feature type="repeat" description="ARM" evidence="6">
    <location>
        <begin position="154"/>
        <end position="181"/>
    </location>
</feature>
<feature type="repeat" description="ARM" evidence="6">
    <location>
        <begin position="111"/>
        <end position="154"/>
    </location>
</feature>
<dbReference type="GO" id="GO:0061608">
    <property type="term" value="F:nuclear import signal receptor activity"/>
    <property type="evidence" value="ECO:0007669"/>
    <property type="project" value="InterPro"/>
</dbReference>
<dbReference type="Gene3D" id="1.20.5.690">
    <property type="entry name" value="Importin-alpha, importin-beta-binding domain"/>
    <property type="match status" value="1"/>
</dbReference>
<sequence>MSTENIMKSRFQHFKNKGKDQDEMRRRRNEVTFELRKNKRDESLLKRRNVPHTESTDDDETEKTLKHTTLEDIVADANSDRPDVQLSAIQGARKLLSSDRNPPIDDLIQSGILPILVHCLRRSDNPSLQFEAAWALTNIASGTSLQTTAVVNTGAVPLFLELLRSPHQNVCEQAVWALGNIIGDGPDFRDYVIKLGVVPPLLSFIKPDIPLPFLRNVTWVIVNLCRSKDPPPPVETIQDLLPALCLLIHHTDVNILVDTVWALSYLTDGGNDQIQMVIDSAVVPTLVPLLSHKEVKVQTAALRAVGNIVTGTDEQTQVVLNCDALSHFPALLTHTKEKINKKRVFMRKSKRRLAVKQDAWKRGMICVRNSTLQLKAHLKFMFLIMIAITFWEAVWFLSNITAGNQQQVQAVIDAGLIPMIIHHLNKGEFQVQKEASWAISNLTISGTKNQVTYLVSQKVIPPLCNLLTVRDAQVIQVVLDGLSNILKLSGPNFYAVASEIEECGGLDKIEALQNHENEEIYKLAYEIIDQYFSDEQGDEDPSVIPQSSDQGYQFDPNAAIPTDGFKF</sequence>
<dbReference type="Pfam" id="PF00514">
    <property type="entry name" value="Arm"/>
    <property type="match status" value="7"/>
</dbReference>
<dbReference type="InterPro" id="IPR011989">
    <property type="entry name" value="ARM-like"/>
</dbReference>
<evidence type="ECO:0000256" key="3">
    <source>
        <dbReference type="ARBA" id="ARBA00022737"/>
    </source>
</evidence>
<dbReference type="InterPro" id="IPR000225">
    <property type="entry name" value="Armadillo"/>
</dbReference>
<dbReference type="PANTHER" id="PTHR23316">
    <property type="entry name" value="IMPORTIN ALPHA"/>
    <property type="match status" value="1"/>
</dbReference>
<evidence type="ECO:0000256" key="5">
    <source>
        <dbReference type="PIRNR" id="PIRNR005673"/>
    </source>
</evidence>
<dbReference type="GO" id="GO:0005737">
    <property type="term" value="C:cytoplasm"/>
    <property type="evidence" value="ECO:0007669"/>
    <property type="project" value="InterPro"/>
</dbReference>
<dbReference type="InterPro" id="IPR036975">
    <property type="entry name" value="Importin-a_IBB_sf"/>
</dbReference>
<reference evidence="9 10" key="1">
    <citation type="submission" date="2021-06" db="EMBL/GenBank/DDBJ databases">
        <title>Caerostris extrusa draft genome.</title>
        <authorList>
            <person name="Kono N."/>
            <person name="Arakawa K."/>
        </authorList>
    </citation>
    <scope>NUCLEOTIDE SEQUENCE [LARGE SCALE GENOMIC DNA]</scope>
</reference>
<dbReference type="PIRSF" id="PIRSF005673">
    <property type="entry name" value="Importin_alpha"/>
    <property type="match status" value="1"/>
</dbReference>
<dbReference type="Proteomes" id="UP001054945">
    <property type="component" value="Unassembled WGS sequence"/>
</dbReference>
<dbReference type="InterPro" id="IPR002652">
    <property type="entry name" value="Importin-a_IBB"/>
</dbReference>
<keyword evidence="4 5" id="KW-0653">Protein transport</keyword>
<dbReference type="InterPro" id="IPR024931">
    <property type="entry name" value="Importin_alpha"/>
</dbReference>
<gene>
    <name evidence="9" type="primary">KPNA4</name>
    <name evidence="9" type="ORF">CEXT_281912</name>
</gene>
<dbReference type="AlphaFoldDB" id="A0AAV4MP39"/>
<evidence type="ECO:0000256" key="1">
    <source>
        <dbReference type="ARBA" id="ARBA00010394"/>
    </source>
</evidence>
<dbReference type="PROSITE" id="PS50176">
    <property type="entry name" value="ARM_REPEAT"/>
    <property type="match status" value="2"/>
</dbReference>
<feature type="compositionally biased region" description="Basic and acidic residues" evidence="7">
    <location>
        <begin position="17"/>
        <end position="45"/>
    </location>
</feature>
<dbReference type="Pfam" id="PF16186">
    <property type="entry name" value="Arm_3"/>
    <property type="match status" value="1"/>
</dbReference>
<dbReference type="GO" id="GO:0005634">
    <property type="term" value="C:nucleus"/>
    <property type="evidence" value="ECO:0007669"/>
    <property type="project" value="UniProtKB-ARBA"/>
</dbReference>
<evidence type="ECO:0000256" key="4">
    <source>
        <dbReference type="ARBA" id="ARBA00022927"/>
    </source>
</evidence>
<dbReference type="GO" id="GO:0006607">
    <property type="term" value="P:NLS-bearing protein import into nucleus"/>
    <property type="evidence" value="ECO:0007669"/>
    <property type="project" value="UniProtKB-ARBA"/>
</dbReference>
<evidence type="ECO:0000259" key="8">
    <source>
        <dbReference type="PROSITE" id="PS51214"/>
    </source>
</evidence>
<dbReference type="InterPro" id="IPR016024">
    <property type="entry name" value="ARM-type_fold"/>
</dbReference>
<dbReference type="InterPro" id="IPR032413">
    <property type="entry name" value="Arm_3"/>
</dbReference>
<feature type="domain" description="IBB" evidence="8">
    <location>
        <begin position="1"/>
        <end position="57"/>
    </location>
</feature>
<dbReference type="Pfam" id="PF01749">
    <property type="entry name" value="IBB"/>
    <property type="match status" value="1"/>
</dbReference>
<keyword evidence="10" id="KW-1185">Reference proteome</keyword>
<keyword evidence="3" id="KW-0677">Repeat</keyword>
<name>A0AAV4MP39_CAEEX</name>
<dbReference type="SMART" id="SM00185">
    <property type="entry name" value="ARM"/>
    <property type="match status" value="7"/>
</dbReference>
<dbReference type="SUPFAM" id="SSF48371">
    <property type="entry name" value="ARM repeat"/>
    <property type="match status" value="1"/>
</dbReference>